<evidence type="ECO:0000313" key="2">
    <source>
        <dbReference type="Proteomes" id="UP000216151"/>
    </source>
</evidence>
<accession>A0A269XU47</accession>
<reference evidence="1 2" key="1">
    <citation type="submission" date="2017-04" db="EMBL/GenBank/DDBJ databases">
        <title>Kefir bacterial isolates.</title>
        <authorList>
            <person name="Kim Y."/>
            <person name="Blasche S."/>
            <person name="Patil K.R."/>
        </authorList>
    </citation>
    <scope>NUCLEOTIDE SEQUENCE [LARGE SCALE GENOMIC DNA]</scope>
    <source>
        <strain evidence="1 2">KR</strain>
    </source>
</reference>
<dbReference type="Proteomes" id="UP000216151">
    <property type="component" value="Unassembled WGS sequence"/>
</dbReference>
<protein>
    <submittedName>
        <fullName evidence="1">Uncharacterized protein</fullName>
    </submittedName>
</protein>
<dbReference type="AlphaFoldDB" id="A0A269XU47"/>
<gene>
    <name evidence="1" type="ORF">B8X00_13020</name>
</gene>
<sequence>MDVVPQPRPAEARIERSVLEVMDHLVALLDETCQDFEGVQRVVGENMAASPLSDQDVQVLQKLDSATQTVEAVSTILKNLITSGGPCVGQSLDVAALSRGVKLSHVVQVLQNGIEAEPECHSGEVEGSKELSR</sequence>
<organism evidence="1 2">
    <name type="scientific">Acetobacter fabarum</name>
    <dbReference type="NCBI Taxonomy" id="483199"/>
    <lineage>
        <taxon>Bacteria</taxon>
        <taxon>Pseudomonadati</taxon>
        <taxon>Pseudomonadota</taxon>
        <taxon>Alphaproteobacteria</taxon>
        <taxon>Acetobacterales</taxon>
        <taxon>Acetobacteraceae</taxon>
        <taxon>Acetobacter</taxon>
    </lineage>
</organism>
<keyword evidence="2" id="KW-1185">Reference proteome</keyword>
<dbReference type="EMBL" id="NCXK01000043">
    <property type="protein sequence ID" value="PAK76794.1"/>
    <property type="molecule type" value="Genomic_DNA"/>
</dbReference>
<dbReference type="RefSeq" id="WP_095350464.1">
    <property type="nucleotide sequence ID" value="NZ_NCXK01000043.1"/>
</dbReference>
<dbReference type="OrthoDB" id="7219231at2"/>
<name>A0A269XU47_9PROT</name>
<proteinExistence type="predicted"/>
<comment type="caution">
    <text evidence="1">The sequence shown here is derived from an EMBL/GenBank/DDBJ whole genome shotgun (WGS) entry which is preliminary data.</text>
</comment>
<evidence type="ECO:0000313" key="1">
    <source>
        <dbReference type="EMBL" id="PAK76794.1"/>
    </source>
</evidence>